<dbReference type="Gene3D" id="1.10.1370.10">
    <property type="entry name" value="Neurolysin, domain 3"/>
    <property type="match status" value="1"/>
</dbReference>
<dbReference type="GO" id="GO:0004222">
    <property type="term" value="F:metalloendopeptidase activity"/>
    <property type="evidence" value="ECO:0007669"/>
    <property type="project" value="InterPro"/>
</dbReference>
<keyword evidence="7 15" id="KW-0378">Hydrolase</keyword>
<keyword evidence="8 15" id="KW-0862">Zinc</keyword>
<dbReference type="InterPro" id="IPR045090">
    <property type="entry name" value="Pept_M3A_M3B"/>
</dbReference>
<keyword evidence="9 15" id="KW-0482">Metalloprotease</keyword>
<dbReference type="InterPro" id="IPR024077">
    <property type="entry name" value="Neurolysin/TOP_dom2"/>
</dbReference>
<dbReference type="GO" id="GO:0008241">
    <property type="term" value="F:peptidyl-dipeptidase activity"/>
    <property type="evidence" value="ECO:0007669"/>
    <property type="project" value="UniProtKB-EC"/>
</dbReference>
<evidence type="ECO:0000256" key="10">
    <source>
        <dbReference type="ARBA" id="ARBA00052506"/>
    </source>
</evidence>
<evidence type="ECO:0000256" key="16">
    <source>
        <dbReference type="SAM" id="SignalP"/>
    </source>
</evidence>
<dbReference type="AlphaFoldDB" id="A0A2W5NSS7"/>
<evidence type="ECO:0000313" key="19">
    <source>
        <dbReference type="Proteomes" id="UP000249082"/>
    </source>
</evidence>
<dbReference type="Proteomes" id="UP000249082">
    <property type="component" value="Unassembled WGS sequence"/>
</dbReference>
<evidence type="ECO:0000256" key="13">
    <source>
        <dbReference type="ARBA" id="ARBA00070755"/>
    </source>
</evidence>
<comment type="catalytic activity">
    <reaction evidence="10">
        <text>Hydrolysis of unblocked, C-terminal dipeptides from oligopeptides, with broad specificity. Does not hydrolyze bonds in which P1' is Pro, or both P1 and P1' are Gly.</text>
        <dbReference type="EC" id="3.4.15.5"/>
    </reaction>
</comment>
<evidence type="ECO:0000256" key="11">
    <source>
        <dbReference type="ARBA" id="ARBA00054529"/>
    </source>
</evidence>
<feature type="domain" description="Peptidase M3A/M3B catalytic" evidence="17">
    <location>
        <begin position="265"/>
        <end position="718"/>
    </location>
</feature>
<dbReference type="Pfam" id="PF01432">
    <property type="entry name" value="Peptidase_M3"/>
    <property type="match status" value="1"/>
</dbReference>
<dbReference type="GO" id="GO:0004180">
    <property type="term" value="F:carboxypeptidase activity"/>
    <property type="evidence" value="ECO:0007669"/>
    <property type="project" value="UniProtKB-KW"/>
</dbReference>
<evidence type="ECO:0000256" key="12">
    <source>
        <dbReference type="ARBA" id="ARBA00066668"/>
    </source>
</evidence>
<dbReference type="EC" id="3.4.15.5" evidence="12"/>
<comment type="caution">
    <text evidence="18">The sequence shown here is derived from an EMBL/GenBank/DDBJ whole genome shotgun (WGS) entry which is preliminary data.</text>
</comment>
<sequence length="724" mass="79286">MKTRLMAAAAPLVLGAALLGGFSVTAHATTAEKTAATYSGPFAKPSTLPFHAPDFTQYKDADWQPAIEAGIAAKRAEIKAIAANKAKPSFENTIVAMERAGTLYDRAYNVFSQLTSANTSDALDAIDTAMSPKISALNDDIYLDDALFARVKAVHDSAEGKALTGEDAMLLATTYDKFVHRGALLSAAQKTELKAMNLEIAKLETAFSQKLTTATAAKAPIFDSAAQLDGLSQAEIAAAAKLAADKGHAGKFMLALDNTTQQAALTSLNNRASRKILWDASVNRTSGGDAYDTTAMVTQIATLRAKKARLVGAPDFATYQMYDRMVKTPAKAMEFMKGFVPALRATQDREAALLEAAAKADGGKSGGQAIKLEPWDWSYYAEKVRKAKYDLDENQIKPYFEVWRTLEDGVFYAANKTYGLTFKRRTDLPVYHPTMRAYEVFDADGSSLAIFYYDPFARSNKRGGAWMNNFVEQSYLLGEKPVVSNTLNIAPPAEGQPALVSFDNVETMFHEFGHALHGFFASQKYPSLSGTNTARDFVEFPSQFNENFATIPEVLNHYVKHYQTGAAIPPELIAKIEAAKTFNQGLGLGETLSAAMLDIQWHQLSPEEAAQPPMAFEAKALAATGLNTDMIPPRYKTPYFRHIWDNGYASGYYSYIWTEMLAHDGWDWVVKHGGMTRANGDHIRKTFLGQGHAKDFAELYRDFTGHDPEVQPMVEARGLAPKAK</sequence>
<dbReference type="EMBL" id="QFPX01000006">
    <property type="protein sequence ID" value="PZQ55438.1"/>
    <property type="molecule type" value="Genomic_DNA"/>
</dbReference>
<dbReference type="Gene3D" id="3.40.390.10">
    <property type="entry name" value="Collagenase (Catalytic Domain)"/>
    <property type="match status" value="1"/>
</dbReference>
<evidence type="ECO:0000256" key="8">
    <source>
        <dbReference type="ARBA" id="ARBA00022833"/>
    </source>
</evidence>
<evidence type="ECO:0000256" key="4">
    <source>
        <dbReference type="ARBA" id="ARBA00022645"/>
    </source>
</evidence>
<dbReference type="InterPro" id="IPR024079">
    <property type="entry name" value="MetalloPept_cat_dom_sf"/>
</dbReference>
<dbReference type="Gene3D" id="1.10.1370.40">
    <property type="match status" value="1"/>
</dbReference>
<evidence type="ECO:0000256" key="15">
    <source>
        <dbReference type="RuleBase" id="RU003435"/>
    </source>
</evidence>
<dbReference type="InterPro" id="IPR001567">
    <property type="entry name" value="Pept_M3A_M3B_dom"/>
</dbReference>
<gene>
    <name evidence="18" type="ORF">DI555_08930</name>
</gene>
<dbReference type="GO" id="GO:0046872">
    <property type="term" value="F:metal ion binding"/>
    <property type="evidence" value="ECO:0007669"/>
    <property type="project" value="UniProtKB-UniRule"/>
</dbReference>
<dbReference type="PANTHER" id="PTHR43660:SF1">
    <property type="entry name" value="DIPEPTIDYL CARBOXYPEPTIDASE"/>
    <property type="match status" value="1"/>
</dbReference>
<evidence type="ECO:0000256" key="1">
    <source>
        <dbReference type="ARBA" id="ARBA00004496"/>
    </source>
</evidence>
<keyword evidence="5 15" id="KW-0645">Protease</keyword>
<evidence type="ECO:0000256" key="14">
    <source>
        <dbReference type="ARBA" id="ARBA00075608"/>
    </source>
</evidence>
<evidence type="ECO:0000256" key="3">
    <source>
        <dbReference type="ARBA" id="ARBA00022490"/>
    </source>
</evidence>
<comment type="subcellular location">
    <subcellularLocation>
        <location evidence="1">Cytoplasm</location>
    </subcellularLocation>
</comment>
<protein>
    <recommendedName>
        <fullName evidence="13">Dipeptidyl carboxypeptidase</fullName>
        <ecNumber evidence="12">3.4.15.5</ecNumber>
    </recommendedName>
    <alternativeName>
        <fullName evidence="14">Peptidyl-dipeptidase Dcp</fullName>
    </alternativeName>
</protein>
<comment type="function">
    <text evidence="11">Removes dipeptides from the C-termini of N-blocked tripeptides, tetrapeptides and larger peptides.</text>
</comment>
<comment type="cofactor">
    <cofactor evidence="15">
        <name>Zn(2+)</name>
        <dbReference type="ChEBI" id="CHEBI:29105"/>
    </cofactor>
    <text evidence="15">Binds 1 zinc ion.</text>
</comment>
<evidence type="ECO:0000256" key="9">
    <source>
        <dbReference type="ARBA" id="ARBA00023049"/>
    </source>
</evidence>
<keyword evidence="16" id="KW-0732">Signal</keyword>
<evidence type="ECO:0000313" key="18">
    <source>
        <dbReference type="EMBL" id="PZQ55438.1"/>
    </source>
</evidence>
<evidence type="ECO:0000256" key="7">
    <source>
        <dbReference type="ARBA" id="ARBA00022801"/>
    </source>
</evidence>
<dbReference type="PANTHER" id="PTHR43660">
    <property type="entry name" value="DIPEPTIDYL CARBOXYPEPTIDASE"/>
    <property type="match status" value="1"/>
</dbReference>
<evidence type="ECO:0000256" key="5">
    <source>
        <dbReference type="ARBA" id="ARBA00022670"/>
    </source>
</evidence>
<evidence type="ECO:0000256" key="6">
    <source>
        <dbReference type="ARBA" id="ARBA00022723"/>
    </source>
</evidence>
<feature type="signal peptide" evidence="16">
    <location>
        <begin position="1"/>
        <end position="28"/>
    </location>
</feature>
<keyword evidence="3" id="KW-0963">Cytoplasm</keyword>
<dbReference type="CDD" id="cd06456">
    <property type="entry name" value="M3A_DCP"/>
    <property type="match status" value="1"/>
</dbReference>
<dbReference type="GO" id="GO:0005829">
    <property type="term" value="C:cytosol"/>
    <property type="evidence" value="ECO:0007669"/>
    <property type="project" value="TreeGrafter"/>
</dbReference>
<dbReference type="GO" id="GO:0006508">
    <property type="term" value="P:proteolysis"/>
    <property type="evidence" value="ECO:0007669"/>
    <property type="project" value="UniProtKB-KW"/>
</dbReference>
<keyword evidence="6 15" id="KW-0479">Metal-binding</keyword>
<reference evidence="18 19" key="1">
    <citation type="submission" date="2017-08" db="EMBL/GenBank/DDBJ databases">
        <title>Infants hospitalized years apart are colonized by the same room-sourced microbial strains.</title>
        <authorList>
            <person name="Brooks B."/>
            <person name="Olm M.R."/>
            <person name="Firek B.A."/>
            <person name="Baker R."/>
            <person name="Thomas B.C."/>
            <person name="Morowitz M.J."/>
            <person name="Banfield J.F."/>
        </authorList>
    </citation>
    <scope>NUCLEOTIDE SEQUENCE [LARGE SCALE GENOMIC DNA]</scope>
    <source>
        <strain evidence="18">S2_005_002_R2_33</strain>
    </source>
</reference>
<dbReference type="InterPro" id="IPR034005">
    <property type="entry name" value="M3A_DCP"/>
</dbReference>
<comment type="similarity">
    <text evidence="2 15">Belongs to the peptidase M3 family.</text>
</comment>
<organism evidence="18 19">
    <name type="scientific">Novosphingobium pentaromativorans</name>
    <dbReference type="NCBI Taxonomy" id="205844"/>
    <lineage>
        <taxon>Bacteria</taxon>
        <taxon>Pseudomonadati</taxon>
        <taxon>Pseudomonadota</taxon>
        <taxon>Alphaproteobacteria</taxon>
        <taxon>Sphingomonadales</taxon>
        <taxon>Sphingomonadaceae</taxon>
        <taxon>Novosphingobium</taxon>
    </lineage>
</organism>
<proteinExistence type="inferred from homology"/>
<feature type="chain" id="PRO_5015865045" description="Dipeptidyl carboxypeptidase" evidence="16">
    <location>
        <begin position="29"/>
        <end position="724"/>
    </location>
</feature>
<name>A0A2W5NSS7_9SPHN</name>
<evidence type="ECO:0000259" key="17">
    <source>
        <dbReference type="Pfam" id="PF01432"/>
    </source>
</evidence>
<dbReference type="FunFam" id="3.40.390.10:FF:000009">
    <property type="entry name" value="Oligopeptidase A"/>
    <property type="match status" value="1"/>
</dbReference>
<keyword evidence="4 18" id="KW-0121">Carboxypeptidase</keyword>
<accession>A0A2W5NSS7</accession>
<dbReference type="FunFam" id="1.10.1370.40:FF:000001">
    <property type="entry name" value="Dipeptidyl carboxypeptidase II"/>
    <property type="match status" value="1"/>
</dbReference>
<dbReference type="SUPFAM" id="SSF55486">
    <property type="entry name" value="Metalloproteases ('zincins'), catalytic domain"/>
    <property type="match status" value="1"/>
</dbReference>
<evidence type="ECO:0000256" key="2">
    <source>
        <dbReference type="ARBA" id="ARBA00006040"/>
    </source>
</evidence>